<dbReference type="AlphaFoldDB" id="A0A3R0X4W1"/>
<comment type="caution">
    <text evidence="1">The sequence shown here is derived from an EMBL/GenBank/DDBJ whole genome shotgun (WGS) entry which is preliminary data.</text>
</comment>
<sequence>MEISKNKVWEAKEWESHVNDLLRLKFGEVNYISIPDFHNGDAGIEGYCVQGYAFQSYCPNEACTVDKLYEKQRDKMTADVAKFISDKKGYLKEILQNTRIKRWILVVPSHLSKKLNVHATKKESEVLAAKLPYVDNDDFKVLIWDRENFKKEEDELISSGLRLLRIELPEVDINDIDNLKDNNSEFGDNISRKLRKIKNDERQVQTASTVLLKNIVMYKNIMSGLKDNYPSLYENITNGILDREQDLSLAFFDSENLTLTQQIQHLNDKLKQSSRLHQDNLKCISTGVVGDWLMRCNLDF</sequence>
<organism evidence="1">
    <name type="scientific">Shigella dysenteriae</name>
    <dbReference type="NCBI Taxonomy" id="622"/>
    <lineage>
        <taxon>Bacteria</taxon>
        <taxon>Pseudomonadati</taxon>
        <taxon>Pseudomonadota</taxon>
        <taxon>Gammaproteobacteria</taxon>
        <taxon>Enterobacterales</taxon>
        <taxon>Enterobacteriaceae</taxon>
        <taxon>Shigella</taxon>
    </lineage>
</organism>
<reference evidence="1" key="1">
    <citation type="submission" date="2018-07" db="EMBL/GenBank/DDBJ databases">
        <authorList>
            <person name="Ashton P.M."/>
            <person name="Dallman T."/>
            <person name="Nair S."/>
            <person name="De Pinna E."/>
            <person name="Peters T."/>
            <person name="Grant K."/>
        </authorList>
    </citation>
    <scope>NUCLEOTIDE SEQUENCE [LARGE SCALE GENOMIC DNA]</scope>
    <source>
        <strain evidence="1">561031</strain>
    </source>
</reference>
<dbReference type="Proteomes" id="UP000839527">
    <property type="component" value="Unassembled WGS sequence"/>
</dbReference>
<evidence type="ECO:0000313" key="1">
    <source>
        <dbReference type="EMBL" id="MLU13926.1"/>
    </source>
</evidence>
<name>A0A3R0X4W1_SHIDY</name>
<proteinExistence type="predicted"/>
<protein>
    <submittedName>
        <fullName evidence="1">Uncharacterized protein</fullName>
    </submittedName>
</protein>
<dbReference type="EMBL" id="RVGV01000049">
    <property type="protein sequence ID" value="MLU13926.1"/>
    <property type="molecule type" value="Genomic_DNA"/>
</dbReference>
<gene>
    <name evidence="1" type="ORF">DRW31_16715</name>
</gene>
<accession>A0A3R0X4W1</accession>